<dbReference type="GO" id="GO:0016705">
    <property type="term" value="F:oxidoreductase activity, acting on paired donors, with incorporation or reduction of molecular oxygen"/>
    <property type="evidence" value="ECO:0007669"/>
    <property type="project" value="InterPro"/>
</dbReference>
<evidence type="ECO:0000256" key="3">
    <source>
        <dbReference type="ARBA" id="ARBA00010617"/>
    </source>
</evidence>
<dbReference type="Pfam" id="PF00067">
    <property type="entry name" value="p450"/>
    <property type="match status" value="1"/>
</dbReference>
<protein>
    <submittedName>
        <fullName evidence="11">Cytochrome P450</fullName>
    </submittedName>
</protein>
<comment type="cofactor">
    <cofactor evidence="1 9">
        <name>heme</name>
        <dbReference type="ChEBI" id="CHEBI:30413"/>
    </cofactor>
</comment>
<evidence type="ECO:0000256" key="6">
    <source>
        <dbReference type="ARBA" id="ARBA00023002"/>
    </source>
</evidence>
<keyword evidence="12" id="KW-1185">Reference proteome</keyword>
<evidence type="ECO:0000313" key="12">
    <source>
        <dbReference type="Proteomes" id="UP001163846"/>
    </source>
</evidence>
<dbReference type="InterPro" id="IPR017972">
    <property type="entry name" value="Cyt_P450_CS"/>
</dbReference>
<dbReference type="Proteomes" id="UP001163846">
    <property type="component" value="Unassembled WGS sequence"/>
</dbReference>
<evidence type="ECO:0000256" key="10">
    <source>
        <dbReference type="RuleBase" id="RU000461"/>
    </source>
</evidence>
<sequence length="511" mass="56991">MITVGSDIFLMLGLASLPVLASIVYSRRRTKQLPPGPPRNWILGNLLDLVKTDDLIASVDKWQDTYGDVVSLECFGVTVIILNTLESCIDLLERRAANYSHRPKMPFVRELVGLDKSFGFMDFSQESIRGRRIANLAFKASAVRQYSPALENNVVILMQDLLKFPEGFENVLERRNIQLALSLIFGITLDGTNQQYITTTMKCVNSIAGNVLPGSRIVDFLPFLKYLPSWVSFKREAKRLNALVNDAFGSPFEDAKRRIADGTEHSSFVSLILASEEVQGDIDAEDFQEMMKWISGTMFMAAAESTTSTVRVFFKAMARFPAVQARAQEELDRVLGDRLPAMNDRPSLPYLNALLQEVIRWESIVPSGFPRRSNADDVYKGMFIPKGAVILANSRSISRHEHGKGSPDEFDPTRFLEGGGARPVLDYVFGFGKRECPGRFLAEVSVWITIVSVLKCFDIIPLEESGKEPTARRSGVIHGTTSLQCKVVPRNNVCRGMIQAKAAEMEAAQFD</sequence>
<dbReference type="GO" id="GO:0020037">
    <property type="term" value="F:heme binding"/>
    <property type="evidence" value="ECO:0007669"/>
    <property type="project" value="InterPro"/>
</dbReference>
<evidence type="ECO:0000256" key="4">
    <source>
        <dbReference type="ARBA" id="ARBA00022617"/>
    </source>
</evidence>
<dbReference type="PRINTS" id="PR00463">
    <property type="entry name" value="EP450I"/>
</dbReference>
<evidence type="ECO:0000256" key="8">
    <source>
        <dbReference type="ARBA" id="ARBA00023033"/>
    </source>
</evidence>
<dbReference type="InterPro" id="IPR001128">
    <property type="entry name" value="Cyt_P450"/>
</dbReference>
<dbReference type="AlphaFoldDB" id="A0AA38P2Y0"/>
<keyword evidence="5 9" id="KW-0479">Metal-binding</keyword>
<organism evidence="11 12">
    <name type="scientific">Lentinula raphanica</name>
    <dbReference type="NCBI Taxonomy" id="153919"/>
    <lineage>
        <taxon>Eukaryota</taxon>
        <taxon>Fungi</taxon>
        <taxon>Dikarya</taxon>
        <taxon>Basidiomycota</taxon>
        <taxon>Agaricomycotina</taxon>
        <taxon>Agaricomycetes</taxon>
        <taxon>Agaricomycetidae</taxon>
        <taxon>Agaricales</taxon>
        <taxon>Marasmiineae</taxon>
        <taxon>Omphalotaceae</taxon>
        <taxon>Lentinula</taxon>
    </lineage>
</organism>
<evidence type="ECO:0000256" key="2">
    <source>
        <dbReference type="ARBA" id="ARBA00005179"/>
    </source>
</evidence>
<dbReference type="Gene3D" id="1.10.630.10">
    <property type="entry name" value="Cytochrome P450"/>
    <property type="match status" value="1"/>
</dbReference>
<proteinExistence type="inferred from homology"/>
<accession>A0AA38P2Y0</accession>
<comment type="caution">
    <text evidence="11">The sequence shown here is derived from an EMBL/GenBank/DDBJ whole genome shotgun (WGS) entry which is preliminary data.</text>
</comment>
<gene>
    <name evidence="11" type="ORF">F5878DRAFT_313103</name>
</gene>
<evidence type="ECO:0000256" key="5">
    <source>
        <dbReference type="ARBA" id="ARBA00022723"/>
    </source>
</evidence>
<dbReference type="InterPro" id="IPR002401">
    <property type="entry name" value="Cyt_P450_E_grp-I"/>
</dbReference>
<evidence type="ECO:0000256" key="7">
    <source>
        <dbReference type="ARBA" id="ARBA00023004"/>
    </source>
</evidence>
<dbReference type="PROSITE" id="PS00086">
    <property type="entry name" value="CYTOCHROME_P450"/>
    <property type="match status" value="1"/>
</dbReference>
<dbReference type="InterPro" id="IPR036396">
    <property type="entry name" value="Cyt_P450_sf"/>
</dbReference>
<comment type="pathway">
    <text evidence="2">Secondary metabolite biosynthesis.</text>
</comment>
<evidence type="ECO:0000256" key="9">
    <source>
        <dbReference type="PIRSR" id="PIRSR602401-1"/>
    </source>
</evidence>
<comment type="similarity">
    <text evidence="3 10">Belongs to the cytochrome P450 family.</text>
</comment>
<reference evidence="11" key="1">
    <citation type="submission" date="2022-08" db="EMBL/GenBank/DDBJ databases">
        <authorList>
            <consortium name="DOE Joint Genome Institute"/>
            <person name="Min B."/>
            <person name="Riley R."/>
            <person name="Sierra-Patev S."/>
            <person name="Naranjo-Ortiz M."/>
            <person name="Looney B."/>
            <person name="Konkel Z."/>
            <person name="Slot J.C."/>
            <person name="Sakamoto Y."/>
            <person name="Steenwyk J.L."/>
            <person name="Rokas A."/>
            <person name="Carro J."/>
            <person name="Camarero S."/>
            <person name="Ferreira P."/>
            <person name="Molpeceres G."/>
            <person name="Ruiz-Duenas F.J."/>
            <person name="Serrano A."/>
            <person name="Henrissat B."/>
            <person name="Drula E."/>
            <person name="Hughes K.W."/>
            <person name="Mata J.L."/>
            <person name="Ishikawa N.K."/>
            <person name="Vargas-Isla R."/>
            <person name="Ushijima S."/>
            <person name="Smith C.A."/>
            <person name="Ahrendt S."/>
            <person name="Andreopoulos W."/>
            <person name="He G."/>
            <person name="Labutti K."/>
            <person name="Lipzen A."/>
            <person name="Ng V."/>
            <person name="Sandor L."/>
            <person name="Barry K."/>
            <person name="Martinez A.T."/>
            <person name="Xiao Y."/>
            <person name="Gibbons J.G."/>
            <person name="Terashima K."/>
            <person name="Hibbett D.S."/>
            <person name="Grigoriev I.V."/>
        </authorList>
    </citation>
    <scope>NUCLEOTIDE SEQUENCE</scope>
    <source>
        <strain evidence="11">TFB9207</strain>
    </source>
</reference>
<dbReference type="GO" id="GO:0005506">
    <property type="term" value="F:iron ion binding"/>
    <property type="evidence" value="ECO:0007669"/>
    <property type="project" value="InterPro"/>
</dbReference>
<keyword evidence="8 10" id="KW-0503">Monooxygenase</keyword>
<dbReference type="EMBL" id="MU806421">
    <property type="protein sequence ID" value="KAJ3835342.1"/>
    <property type="molecule type" value="Genomic_DNA"/>
</dbReference>
<feature type="binding site" description="axial binding residue" evidence="9">
    <location>
        <position position="436"/>
    </location>
    <ligand>
        <name>heme</name>
        <dbReference type="ChEBI" id="CHEBI:30413"/>
    </ligand>
    <ligandPart>
        <name>Fe</name>
        <dbReference type="ChEBI" id="CHEBI:18248"/>
    </ligandPart>
</feature>
<dbReference type="SUPFAM" id="SSF48264">
    <property type="entry name" value="Cytochrome P450"/>
    <property type="match status" value="1"/>
</dbReference>
<evidence type="ECO:0000256" key="1">
    <source>
        <dbReference type="ARBA" id="ARBA00001971"/>
    </source>
</evidence>
<evidence type="ECO:0000313" key="11">
    <source>
        <dbReference type="EMBL" id="KAJ3835342.1"/>
    </source>
</evidence>
<dbReference type="CDD" id="cd11065">
    <property type="entry name" value="CYP64-like"/>
    <property type="match status" value="1"/>
</dbReference>
<name>A0AA38P2Y0_9AGAR</name>
<keyword evidence="6 10" id="KW-0560">Oxidoreductase</keyword>
<dbReference type="PANTHER" id="PTHR46300">
    <property type="entry name" value="P450, PUTATIVE (EUROFUNG)-RELATED-RELATED"/>
    <property type="match status" value="1"/>
</dbReference>
<keyword evidence="7 9" id="KW-0408">Iron</keyword>
<dbReference type="PANTHER" id="PTHR46300:SF7">
    <property type="entry name" value="P450, PUTATIVE (EUROFUNG)-RELATED"/>
    <property type="match status" value="1"/>
</dbReference>
<dbReference type="InterPro" id="IPR050364">
    <property type="entry name" value="Cytochrome_P450_fung"/>
</dbReference>
<keyword evidence="4 9" id="KW-0349">Heme</keyword>
<dbReference type="GO" id="GO:0004497">
    <property type="term" value="F:monooxygenase activity"/>
    <property type="evidence" value="ECO:0007669"/>
    <property type="project" value="UniProtKB-KW"/>
</dbReference>